<keyword evidence="1" id="KW-0175">Coiled coil</keyword>
<dbReference type="EMBL" id="JAAQHG020000004">
    <property type="protein sequence ID" value="KAL1589597.1"/>
    <property type="molecule type" value="Genomic_DNA"/>
</dbReference>
<accession>A0AB34L0P5</accession>
<evidence type="ECO:0000256" key="2">
    <source>
        <dbReference type="SAM" id="MobiDB-lite"/>
    </source>
</evidence>
<feature type="compositionally biased region" description="Acidic residues" evidence="2">
    <location>
        <begin position="236"/>
        <end position="245"/>
    </location>
</feature>
<evidence type="ECO:0000313" key="3">
    <source>
        <dbReference type="EMBL" id="KAL1589597.1"/>
    </source>
</evidence>
<feature type="compositionally biased region" description="Acidic residues" evidence="2">
    <location>
        <begin position="199"/>
        <end position="220"/>
    </location>
</feature>
<feature type="coiled-coil region" evidence="1">
    <location>
        <begin position="104"/>
        <end position="131"/>
    </location>
</feature>
<sequence>MASPSTAKRRRLNHASSTLSKPFVSPLKTADVTRTPPRDRRSALTETRNPPYVPSTLAHTVKPTLSTVARSNAPSRPSSAITPSRPNPVRRQAYITPRRSDPAEQAAQKAITSLELQIKSVRNDIDTLNQASKYADSDADSELEALALKWRLACQGAAEELFGSVKERVNRMGGVEAWRESEKQKYERANGIGEFAEPEVEDDADCEFDSQGEELPEEEQEYRKKEKRRIKQEAMDAADVDEPVGEEPAGSKQVWQQIGSDDDSFTMDMMLRSLNIDLDVVGYDREGQRWIT</sequence>
<reference evidence="3 4" key="1">
    <citation type="journal article" date="2020" name="Microbiol. Resour. Announc.">
        <title>Draft Genome Sequence of a Cladosporium Species Isolated from the Mesophotic Ascidian Didemnum maculosum.</title>
        <authorList>
            <person name="Gioti A."/>
            <person name="Siaperas R."/>
            <person name="Nikolaivits E."/>
            <person name="Le Goff G."/>
            <person name="Ouazzani J."/>
            <person name="Kotoulas G."/>
            <person name="Topakas E."/>
        </authorList>
    </citation>
    <scope>NUCLEOTIDE SEQUENCE [LARGE SCALE GENOMIC DNA]</scope>
    <source>
        <strain evidence="3 4">TM138-S3</strain>
    </source>
</reference>
<feature type="region of interest" description="Disordered" evidence="2">
    <location>
        <begin position="199"/>
        <end position="256"/>
    </location>
</feature>
<evidence type="ECO:0000313" key="4">
    <source>
        <dbReference type="Proteomes" id="UP000803884"/>
    </source>
</evidence>
<dbReference type="GeneID" id="96003146"/>
<name>A0AB34L0P5_9PEZI</name>
<feature type="compositionally biased region" description="Low complexity" evidence="2">
    <location>
        <begin position="69"/>
        <end position="80"/>
    </location>
</feature>
<keyword evidence="4" id="KW-1185">Reference proteome</keyword>
<protein>
    <submittedName>
        <fullName evidence="3">Uncharacterized protein</fullName>
    </submittedName>
</protein>
<dbReference type="GO" id="GO:0006310">
    <property type="term" value="P:DNA recombination"/>
    <property type="evidence" value="ECO:0007669"/>
    <property type="project" value="TreeGrafter"/>
</dbReference>
<evidence type="ECO:0000256" key="1">
    <source>
        <dbReference type="SAM" id="Coils"/>
    </source>
</evidence>
<dbReference type="RefSeq" id="XP_069232702.1">
    <property type="nucleotide sequence ID" value="XM_069370308.1"/>
</dbReference>
<dbReference type="PANTHER" id="PTHR28527">
    <property type="entry name" value="MATING-TYPE SWITCHING PROTEIN SWI2-RELATED"/>
    <property type="match status" value="1"/>
</dbReference>
<organism evidence="3 4">
    <name type="scientific">Cladosporium halotolerans</name>
    <dbReference type="NCBI Taxonomy" id="1052096"/>
    <lineage>
        <taxon>Eukaryota</taxon>
        <taxon>Fungi</taxon>
        <taxon>Dikarya</taxon>
        <taxon>Ascomycota</taxon>
        <taxon>Pezizomycotina</taxon>
        <taxon>Dothideomycetes</taxon>
        <taxon>Dothideomycetidae</taxon>
        <taxon>Cladosporiales</taxon>
        <taxon>Cladosporiaceae</taxon>
        <taxon>Cladosporium</taxon>
    </lineage>
</organism>
<feature type="region of interest" description="Disordered" evidence="2">
    <location>
        <begin position="1"/>
        <end position="88"/>
    </location>
</feature>
<comment type="caution">
    <text evidence="3">The sequence shown here is derived from an EMBL/GenBank/DDBJ whole genome shotgun (WGS) entry which is preliminary data.</text>
</comment>
<dbReference type="AlphaFoldDB" id="A0AB34L0P5"/>
<gene>
    <name evidence="3" type="ORF">WHR41_01702</name>
</gene>
<proteinExistence type="predicted"/>
<dbReference type="Gene3D" id="6.10.140.1020">
    <property type="match status" value="1"/>
</dbReference>
<dbReference type="Proteomes" id="UP000803884">
    <property type="component" value="Unassembled WGS sequence"/>
</dbReference>
<dbReference type="PANTHER" id="PTHR28527:SF1">
    <property type="entry name" value="SWI5-DEPENDENT RECOMBINATION DNA REPAIR PROTEIN 1"/>
    <property type="match status" value="1"/>
</dbReference>